<evidence type="ECO:0000256" key="4">
    <source>
        <dbReference type="ARBA" id="ARBA00022679"/>
    </source>
</evidence>
<gene>
    <name evidence="8" type="primary">Acey_s0197.g1567</name>
    <name evidence="8" type="synonym">Acey-nkat-3</name>
    <name evidence="8" type="ORF">Y032_0197g1567</name>
</gene>
<dbReference type="Gene3D" id="3.90.1150.10">
    <property type="entry name" value="Aspartate Aminotransferase, domain 1"/>
    <property type="match status" value="1"/>
</dbReference>
<dbReference type="GO" id="GO:0030170">
    <property type="term" value="F:pyridoxal phosphate binding"/>
    <property type="evidence" value="ECO:0007669"/>
    <property type="project" value="InterPro"/>
</dbReference>
<evidence type="ECO:0000256" key="6">
    <source>
        <dbReference type="ARBA" id="ARBA00024016"/>
    </source>
</evidence>
<keyword evidence="3" id="KW-0032">Aminotransferase</keyword>
<dbReference type="Pfam" id="PF00155">
    <property type="entry name" value="Aminotran_1_2"/>
    <property type="match status" value="1"/>
</dbReference>
<dbReference type="STRING" id="53326.A0A016SP79"/>
<comment type="similarity">
    <text evidence="2">Belongs to the class-I pyridoxal-phosphate-dependent aminotransferase family.</text>
</comment>
<evidence type="ECO:0000256" key="1">
    <source>
        <dbReference type="ARBA" id="ARBA00001933"/>
    </source>
</evidence>
<evidence type="ECO:0000313" key="8">
    <source>
        <dbReference type="EMBL" id="EYB92152.1"/>
    </source>
</evidence>
<dbReference type="Gene3D" id="3.40.640.10">
    <property type="entry name" value="Type I PLP-dependent aspartate aminotransferase-like (Major domain)"/>
    <property type="match status" value="1"/>
</dbReference>
<comment type="caution">
    <text evidence="8">The sequence shown here is derived from an EMBL/GenBank/DDBJ whole genome shotgun (WGS) entry which is preliminary data.</text>
</comment>
<evidence type="ECO:0000313" key="9">
    <source>
        <dbReference type="Proteomes" id="UP000024635"/>
    </source>
</evidence>
<evidence type="ECO:0000259" key="7">
    <source>
        <dbReference type="Pfam" id="PF00155"/>
    </source>
</evidence>
<dbReference type="InterPro" id="IPR015421">
    <property type="entry name" value="PyrdxlP-dep_Trfase_major"/>
</dbReference>
<dbReference type="OrthoDB" id="2414662at2759"/>
<dbReference type="GO" id="GO:0097053">
    <property type="term" value="P:L-kynurenine catabolic process"/>
    <property type="evidence" value="ECO:0007669"/>
    <property type="project" value="UniProtKB-UniPathway"/>
</dbReference>
<keyword evidence="5" id="KW-0663">Pyridoxal phosphate</keyword>
<evidence type="ECO:0000256" key="3">
    <source>
        <dbReference type="ARBA" id="ARBA00022576"/>
    </source>
</evidence>
<reference evidence="9" key="1">
    <citation type="journal article" date="2015" name="Nat. Genet.">
        <title>The genome and transcriptome of the zoonotic hookworm Ancylostoma ceylanicum identify infection-specific gene families.</title>
        <authorList>
            <person name="Schwarz E.M."/>
            <person name="Hu Y."/>
            <person name="Antoshechkin I."/>
            <person name="Miller M.M."/>
            <person name="Sternberg P.W."/>
            <person name="Aroian R.V."/>
        </authorList>
    </citation>
    <scope>NUCLEOTIDE SEQUENCE</scope>
    <source>
        <strain evidence="9">HY135</strain>
    </source>
</reference>
<comment type="pathway">
    <text evidence="6">Amino-acid degradation; L-kynurenine degradation; kynurenate from L-kynurenine: step 1/2.</text>
</comment>
<organism evidence="8 9">
    <name type="scientific">Ancylostoma ceylanicum</name>
    <dbReference type="NCBI Taxonomy" id="53326"/>
    <lineage>
        <taxon>Eukaryota</taxon>
        <taxon>Metazoa</taxon>
        <taxon>Ecdysozoa</taxon>
        <taxon>Nematoda</taxon>
        <taxon>Chromadorea</taxon>
        <taxon>Rhabditida</taxon>
        <taxon>Rhabditina</taxon>
        <taxon>Rhabditomorpha</taxon>
        <taxon>Strongyloidea</taxon>
        <taxon>Ancylostomatidae</taxon>
        <taxon>Ancylostomatinae</taxon>
        <taxon>Ancylostoma</taxon>
    </lineage>
</organism>
<dbReference type="PANTHER" id="PTHR43807">
    <property type="entry name" value="FI04487P"/>
    <property type="match status" value="1"/>
</dbReference>
<dbReference type="Proteomes" id="UP000024635">
    <property type="component" value="Unassembled WGS sequence"/>
</dbReference>
<dbReference type="CDD" id="cd00609">
    <property type="entry name" value="AAT_like"/>
    <property type="match status" value="1"/>
</dbReference>
<comment type="cofactor">
    <cofactor evidence="1">
        <name>pyridoxal 5'-phosphate</name>
        <dbReference type="ChEBI" id="CHEBI:597326"/>
    </cofactor>
</comment>
<dbReference type="UniPathway" id="UPA00334">
    <property type="reaction ID" value="UER00726"/>
</dbReference>
<dbReference type="SUPFAM" id="SSF53383">
    <property type="entry name" value="PLP-dependent transferases"/>
    <property type="match status" value="1"/>
</dbReference>
<feature type="domain" description="Aminotransferase class I/classII large" evidence="7">
    <location>
        <begin position="51"/>
        <end position="430"/>
    </location>
</feature>
<dbReference type="EMBL" id="JARK01001533">
    <property type="protein sequence ID" value="EYB92152.1"/>
    <property type="molecule type" value="Genomic_DNA"/>
</dbReference>
<sequence length="438" mass="49126">MLTLRTALTSLRRKASQVHAMATFIPADRVRGSKPSLWVEFTALAAECQAVNLGQGFPDGPMPKFVADLLGEVAKHPEKTAWHQYTRSFGHPRLVNILSKLYGVLYNRQVNANEEILVTVGAYLSLYYAFMSFLNKGDEVLIIDPAFDSYAPQVEMAGGVPVHCVMSLAKDAKSSSDYRLDTQQMRAKVTPRTKMIVLNNPNNPTGKLFTREELEGIAAVAREFDLIVVADEVYEWHVWDKEMIRFATLPGMFERTISIGSAGKAFSVTGWKLGWSIAPRQLMTPLRMMHQDCTFTCSTPTQEALAAAFERELELFSTDPSKSYLLTGLPNELRTRCDQLFNMLSEAGFDPIRPDAGYFMIAHFGGIDGPFRDAGSCSDLLDFRFVRWLTREKKLATIPVSAFYSEENKAGNEDTIRLCFMKTDETLDAAHKILKNLK</sequence>
<dbReference type="InterPro" id="IPR015422">
    <property type="entry name" value="PyrdxlP-dep_Trfase_small"/>
</dbReference>
<dbReference type="GO" id="GO:0016212">
    <property type="term" value="F:kynurenine-oxoglutarate transaminase activity"/>
    <property type="evidence" value="ECO:0007669"/>
    <property type="project" value="TreeGrafter"/>
</dbReference>
<keyword evidence="9" id="KW-1185">Reference proteome</keyword>
<dbReference type="FunFam" id="3.40.640.10:FF:000024">
    <property type="entry name" value="Kynurenine--oxoglutarate transaminase 3"/>
    <property type="match status" value="1"/>
</dbReference>
<protein>
    <recommendedName>
        <fullName evidence="7">Aminotransferase class I/classII large domain-containing protein</fullName>
    </recommendedName>
</protein>
<dbReference type="PANTHER" id="PTHR43807:SF20">
    <property type="entry name" value="FI04487P"/>
    <property type="match status" value="1"/>
</dbReference>
<keyword evidence="4" id="KW-0808">Transferase</keyword>
<dbReference type="InterPro" id="IPR051326">
    <property type="entry name" value="Kynurenine-oxoglutarate_AT"/>
</dbReference>
<name>A0A016SP79_9BILA</name>
<dbReference type="AlphaFoldDB" id="A0A016SP79"/>
<proteinExistence type="inferred from homology"/>
<dbReference type="InterPro" id="IPR004839">
    <property type="entry name" value="Aminotransferase_I/II_large"/>
</dbReference>
<dbReference type="GO" id="GO:0005739">
    <property type="term" value="C:mitochondrion"/>
    <property type="evidence" value="ECO:0007669"/>
    <property type="project" value="TreeGrafter"/>
</dbReference>
<dbReference type="InterPro" id="IPR015424">
    <property type="entry name" value="PyrdxlP-dep_Trfase"/>
</dbReference>
<accession>A0A016SP79</accession>
<evidence type="ECO:0000256" key="2">
    <source>
        <dbReference type="ARBA" id="ARBA00007441"/>
    </source>
</evidence>
<evidence type="ECO:0000256" key="5">
    <source>
        <dbReference type="ARBA" id="ARBA00022898"/>
    </source>
</evidence>